<evidence type="ECO:0000259" key="5">
    <source>
        <dbReference type="PROSITE" id="PS50994"/>
    </source>
</evidence>
<evidence type="ECO:0000313" key="7">
    <source>
        <dbReference type="Proteomes" id="UP001239994"/>
    </source>
</evidence>
<dbReference type="InterPro" id="IPR000953">
    <property type="entry name" value="Chromo/chromo_shadow_dom"/>
</dbReference>
<dbReference type="Proteomes" id="UP001239994">
    <property type="component" value="Unassembled WGS sequence"/>
</dbReference>
<dbReference type="InterPro" id="IPR012337">
    <property type="entry name" value="RNaseH-like_sf"/>
</dbReference>
<dbReference type="GO" id="GO:0003676">
    <property type="term" value="F:nucleic acid binding"/>
    <property type="evidence" value="ECO:0007669"/>
    <property type="project" value="InterPro"/>
</dbReference>
<evidence type="ECO:0000256" key="1">
    <source>
        <dbReference type="ARBA" id="ARBA00004123"/>
    </source>
</evidence>
<organism evidence="6 7">
    <name type="scientific">Electrophorus voltai</name>
    <dbReference type="NCBI Taxonomy" id="2609070"/>
    <lineage>
        <taxon>Eukaryota</taxon>
        <taxon>Metazoa</taxon>
        <taxon>Chordata</taxon>
        <taxon>Craniata</taxon>
        <taxon>Vertebrata</taxon>
        <taxon>Euteleostomi</taxon>
        <taxon>Actinopterygii</taxon>
        <taxon>Neopterygii</taxon>
        <taxon>Teleostei</taxon>
        <taxon>Ostariophysi</taxon>
        <taxon>Gymnotiformes</taxon>
        <taxon>Gymnotoidei</taxon>
        <taxon>Gymnotidae</taxon>
        <taxon>Electrophorus</taxon>
    </lineage>
</organism>
<comment type="subcellular location">
    <subcellularLocation>
        <location evidence="1">Nucleus</location>
    </subcellularLocation>
</comment>
<evidence type="ECO:0000256" key="2">
    <source>
        <dbReference type="SAM" id="Coils"/>
    </source>
</evidence>
<feature type="domain" description="Chromo" evidence="4">
    <location>
        <begin position="269"/>
        <end position="327"/>
    </location>
</feature>
<dbReference type="InterPro" id="IPR016197">
    <property type="entry name" value="Chromo-like_dom_sf"/>
</dbReference>
<sequence>MVWFIPFKCLPTTFETADQLFRHVFRIFGLREDIVSDRGPQFTSRVWKELLRKLNITVSLTSGYHLQANGQVERVNQELGRFLRLYTQQHPEAWSAYLPWAEYAQNSLHHAGTGVTPFECILGYQPPLYPWNPPTSEQPAVEMWCRRSEQVWEETHQRLRRAIANYNKKVDRQCRETPRYELGQKVWVSMRDSQAGSTGKLNGRYEGPYTVTKRVNEVTYKIGLPGNSRASWAFHVSSLKPVLEGPLAEEGNPPGTLPQPLDIEEGPAYKVHALLDSRQRGMQLQYLVDWEGYNLEEQCWILASQILDPNFSTSFHREHPLKLAPRLPGRPHSRREKGSSTLLNRTVSRSLCPETPDPDHNLIIEPITS</sequence>
<evidence type="ECO:0000259" key="4">
    <source>
        <dbReference type="PROSITE" id="PS50013"/>
    </source>
</evidence>
<feature type="compositionally biased region" description="Polar residues" evidence="3">
    <location>
        <begin position="339"/>
        <end position="349"/>
    </location>
</feature>
<dbReference type="AlphaFoldDB" id="A0AAD8YU55"/>
<dbReference type="PROSITE" id="PS50013">
    <property type="entry name" value="CHROMO_2"/>
    <property type="match status" value="1"/>
</dbReference>
<dbReference type="PANTHER" id="PTHR37984">
    <property type="entry name" value="PROTEIN CBG26694"/>
    <property type="match status" value="1"/>
</dbReference>
<name>A0AAD8YU55_9TELE</name>
<evidence type="ECO:0000313" key="6">
    <source>
        <dbReference type="EMBL" id="KAK1787240.1"/>
    </source>
</evidence>
<dbReference type="PANTHER" id="PTHR37984:SF15">
    <property type="entry name" value="INTEGRASE CATALYTIC DOMAIN-CONTAINING PROTEIN"/>
    <property type="match status" value="1"/>
</dbReference>
<dbReference type="InterPro" id="IPR056924">
    <property type="entry name" value="SH3_Tf2-1"/>
</dbReference>
<dbReference type="Gene3D" id="2.40.50.40">
    <property type="match status" value="1"/>
</dbReference>
<proteinExistence type="predicted"/>
<dbReference type="PROSITE" id="PS50994">
    <property type="entry name" value="INTEGRASE"/>
    <property type="match status" value="1"/>
</dbReference>
<protein>
    <recommendedName>
        <fullName evidence="8">Integrase catalytic domain-containing protein</fullName>
    </recommendedName>
</protein>
<dbReference type="EMBL" id="JAROKS010000023">
    <property type="protein sequence ID" value="KAK1787240.1"/>
    <property type="molecule type" value="Genomic_DNA"/>
</dbReference>
<keyword evidence="2" id="KW-0175">Coiled coil</keyword>
<dbReference type="SUPFAM" id="SSF54160">
    <property type="entry name" value="Chromo domain-like"/>
    <property type="match status" value="1"/>
</dbReference>
<keyword evidence="7" id="KW-1185">Reference proteome</keyword>
<dbReference type="Pfam" id="PF24626">
    <property type="entry name" value="SH3_Tf2-1"/>
    <property type="match status" value="1"/>
</dbReference>
<feature type="region of interest" description="Disordered" evidence="3">
    <location>
        <begin position="322"/>
        <end position="360"/>
    </location>
</feature>
<dbReference type="SUPFAM" id="SSF53098">
    <property type="entry name" value="Ribonuclease H-like"/>
    <property type="match status" value="1"/>
</dbReference>
<feature type="domain" description="Integrase catalytic" evidence="5">
    <location>
        <begin position="1"/>
        <end position="125"/>
    </location>
</feature>
<dbReference type="InterPro" id="IPR001584">
    <property type="entry name" value="Integrase_cat-core"/>
</dbReference>
<dbReference type="GO" id="GO:0005634">
    <property type="term" value="C:nucleus"/>
    <property type="evidence" value="ECO:0007669"/>
    <property type="project" value="UniProtKB-SubCell"/>
</dbReference>
<accession>A0AAD8YU55</accession>
<reference evidence="6" key="1">
    <citation type="submission" date="2023-03" db="EMBL/GenBank/DDBJ databases">
        <title>Electrophorus voltai genome.</title>
        <authorList>
            <person name="Bian C."/>
        </authorList>
    </citation>
    <scope>NUCLEOTIDE SEQUENCE</scope>
    <source>
        <strain evidence="6">CB-2022</strain>
        <tissue evidence="6">Muscle</tissue>
    </source>
</reference>
<dbReference type="InterPro" id="IPR050951">
    <property type="entry name" value="Retrovirus_Pol_polyprotein"/>
</dbReference>
<dbReference type="GO" id="GO:0015074">
    <property type="term" value="P:DNA integration"/>
    <property type="evidence" value="ECO:0007669"/>
    <property type="project" value="InterPro"/>
</dbReference>
<evidence type="ECO:0008006" key="8">
    <source>
        <dbReference type="Google" id="ProtNLM"/>
    </source>
</evidence>
<evidence type="ECO:0000256" key="3">
    <source>
        <dbReference type="SAM" id="MobiDB-lite"/>
    </source>
</evidence>
<comment type="caution">
    <text evidence="6">The sequence shown here is derived from an EMBL/GenBank/DDBJ whole genome shotgun (WGS) entry which is preliminary data.</text>
</comment>
<feature type="coiled-coil region" evidence="2">
    <location>
        <begin position="149"/>
        <end position="176"/>
    </location>
</feature>
<dbReference type="InterPro" id="IPR036397">
    <property type="entry name" value="RNaseH_sf"/>
</dbReference>
<gene>
    <name evidence="6" type="ORF">P4O66_002756</name>
</gene>
<dbReference type="Gene3D" id="3.30.420.10">
    <property type="entry name" value="Ribonuclease H-like superfamily/Ribonuclease H"/>
    <property type="match status" value="1"/>
</dbReference>